<protein>
    <submittedName>
        <fullName evidence="2">Transcriptional regulator</fullName>
    </submittedName>
</protein>
<organism evidence="2 3">
    <name type="scientific">Bacillus solimangrovi</name>
    <dbReference type="NCBI Taxonomy" id="1305675"/>
    <lineage>
        <taxon>Bacteria</taxon>
        <taxon>Bacillati</taxon>
        <taxon>Bacillota</taxon>
        <taxon>Bacilli</taxon>
        <taxon>Bacillales</taxon>
        <taxon>Bacillaceae</taxon>
        <taxon>Bacillus</taxon>
    </lineage>
</organism>
<dbReference type="EMBL" id="MJEH01000055">
    <property type="protein sequence ID" value="OEH91661.1"/>
    <property type="molecule type" value="Genomic_DNA"/>
</dbReference>
<dbReference type="Proteomes" id="UP000095209">
    <property type="component" value="Unassembled WGS sequence"/>
</dbReference>
<dbReference type="GO" id="GO:0030234">
    <property type="term" value="F:enzyme regulator activity"/>
    <property type="evidence" value="ECO:0007669"/>
    <property type="project" value="InterPro"/>
</dbReference>
<dbReference type="PANTHER" id="PTHR30115:SF11">
    <property type="entry name" value="NITROGEN REGULATORY PROTEIN P-II HOMOLOG"/>
    <property type="match status" value="1"/>
</dbReference>
<dbReference type="PRINTS" id="PR00340">
    <property type="entry name" value="PIIGLNB"/>
</dbReference>
<dbReference type="Gene3D" id="3.30.70.120">
    <property type="match status" value="1"/>
</dbReference>
<evidence type="ECO:0000313" key="2">
    <source>
        <dbReference type="EMBL" id="OEH91661.1"/>
    </source>
</evidence>
<reference evidence="2 3" key="1">
    <citation type="submission" date="2016-08" db="EMBL/GenBank/DDBJ databases">
        <title>Genome of Bacillus solimangrovi GH2-4.</title>
        <authorList>
            <person name="Lim S."/>
            <person name="Kim B.-C."/>
        </authorList>
    </citation>
    <scope>NUCLEOTIDE SEQUENCE [LARGE SCALE GENOMIC DNA]</scope>
    <source>
        <strain evidence="2 3">GH2-4</strain>
    </source>
</reference>
<name>A0A1E5LC68_9BACI</name>
<gene>
    <name evidence="2" type="ORF">BFG57_04630</name>
</gene>
<dbReference type="SUPFAM" id="SSF54913">
    <property type="entry name" value="GlnB-like"/>
    <property type="match status" value="1"/>
</dbReference>
<keyword evidence="3" id="KW-1185">Reference proteome</keyword>
<dbReference type="GO" id="GO:0006808">
    <property type="term" value="P:regulation of nitrogen utilization"/>
    <property type="evidence" value="ECO:0007669"/>
    <property type="project" value="InterPro"/>
</dbReference>
<dbReference type="PROSITE" id="PS00638">
    <property type="entry name" value="PII_GLNB_CTER"/>
    <property type="match status" value="1"/>
</dbReference>
<dbReference type="InterPro" id="IPR015867">
    <property type="entry name" value="N-reg_PII/ATP_PRibTrfase_C"/>
</dbReference>
<dbReference type="InterPro" id="IPR002187">
    <property type="entry name" value="N-reg_PII"/>
</dbReference>
<evidence type="ECO:0000313" key="3">
    <source>
        <dbReference type="Proteomes" id="UP000095209"/>
    </source>
</evidence>
<accession>A0A1E5LC68</accession>
<sequence length="113" mass="12700">MKKVEAIIRPEQFQALRSKLEQIGIHGLTVSEVAGCGKQKGKEGIFRGNRFEINLYPKVKVEMIIEEQQVNNIVESIQLTCSTGEVGDGKIFIYPVENVIRIRTGEHGYKALI</sequence>
<dbReference type="InterPro" id="IPR017918">
    <property type="entry name" value="N-reg_PII_CS"/>
</dbReference>
<dbReference type="STRING" id="1305675.BFG57_04630"/>
<dbReference type="Pfam" id="PF00543">
    <property type="entry name" value="P-II"/>
    <property type="match status" value="1"/>
</dbReference>
<dbReference type="InterPro" id="IPR011322">
    <property type="entry name" value="N-reg_PII-like_a/b"/>
</dbReference>
<dbReference type="GO" id="GO:0005829">
    <property type="term" value="C:cytosol"/>
    <property type="evidence" value="ECO:0007669"/>
    <property type="project" value="TreeGrafter"/>
</dbReference>
<dbReference type="GO" id="GO:0005524">
    <property type="term" value="F:ATP binding"/>
    <property type="evidence" value="ECO:0007669"/>
    <property type="project" value="TreeGrafter"/>
</dbReference>
<evidence type="ECO:0000256" key="1">
    <source>
        <dbReference type="RuleBase" id="RU003936"/>
    </source>
</evidence>
<dbReference type="SMART" id="SM00938">
    <property type="entry name" value="P-II"/>
    <property type="match status" value="1"/>
</dbReference>
<dbReference type="OrthoDB" id="9802729at2"/>
<dbReference type="PROSITE" id="PS51343">
    <property type="entry name" value="PII_GLNB_DOM"/>
    <property type="match status" value="1"/>
</dbReference>
<dbReference type="AlphaFoldDB" id="A0A1E5LC68"/>
<dbReference type="RefSeq" id="WP_069718398.1">
    <property type="nucleotide sequence ID" value="NZ_MJEH01000055.1"/>
</dbReference>
<comment type="caution">
    <text evidence="2">The sequence shown here is derived from an EMBL/GenBank/DDBJ whole genome shotgun (WGS) entry which is preliminary data.</text>
</comment>
<dbReference type="PANTHER" id="PTHR30115">
    <property type="entry name" value="NITROGEN REGULATORY PROTEIN P-II"/>
    <property type="match status" value="1"/>
</dbReference>
<comment type="similarity">
    <text evidence="1">Belongs to the P(II) protein family.</text>
</comment>
<proteinExistence type="inferred from homology"/>